<reference evidence="2 3" key="1">
    <citation type="journal article" date="2015" name="Fungal Genet. Biol.">
        <title>Evolution of novel wood decay mechanisms in Agaricales revealed by the genome sequences of Fistulina hepatica and Cylindrobasidium torrendii.</title>
        <authorList>
            <person name="Floudas D."/>
            <person name="Held B.W."/>
            <person name="Riley R."/>
            <person name="Nagy L.G."/>
            <person name="Koehler G."/>
            <person name="Ransdell A.S."/>
            <person name="Younus H."/>
            <person name="Chow J."/>
            <person name="Chiniquy J."/>
            <person name="Lipzen A."/>
            <person name="Tritt A."/>
            <person name="Sun H."/>
            <person name="Haridas S."/>
            <person name="LaButti K."/>
            <person name="Ohm R.A."/>
            <person name="Kues U."/>
            <person name="Blanchette R.A."/>
            <person name="Grigoriev I.V."/>
            <person name="Minto R.E."/>
            <person name="Hibbett D.S."/>
        </authorList>
    </citation>
    <scope>NUCLEOTIDE SEQUENCE [LARGE SCALE GENOMIC DNA]</scope>
    <source>
        <strain evidence="2 3">FP15055 ss-10</strain>
    </source>
</reference>
<organism evidence="2 3">
    <name type="scientific">Cylindrobasidium torrendii FP15055 ss-10</name>
    <dbReference type="NCBI Taxonomy" id="1314674"/>
    <lineage>
        <taxon>Eukaryota</taxon>
        <taxon>Fungi</taxon>
        <taxon>Dikarya</taxon>
        <taxon>Basidiomycota</taxon>
        <taxon>Agaricomycotina</taxon>
        <taxon>Agaricomycetes</taxon>
        <taxon>Agaricomycetidae</taxon>
        <taxon>Agaricales</taxon>
        <taxon>Marasmiineae</taxon>
        <taxon>Physalacriaceae</taxon>
        <taxon>Cylindrobasidium</taxon>
    </lineage>
</organism>
<keyword evidence="3" id="KW-1185">Reference proteome</keyword>
<evidence type="ECO:0000313" key="2">
    <source>
        <dbReference type="EMBL" id="KIY64616.1"/>
    </source>
</evidence>
<protein>
    <submittedName>
        <fullName evidence="2">Uncharacterized protein</fullName>
    </submittedName>
</protein>
<name>A0A0D7B514_9AGAR</name>
<dbReference type="EMBL" id="KN880626">
    <property type="protein sequence ID" value="KIY64616.1"/>
    <property type="molecule type" value="Genomic_DNA"/>
</dbReference>
<feature type="compositionally biased region" description="Basic and acidic residues" evidence="1">
    <location>
        <begin position="234"/>
        <end position="246"/>
    </location>
</feature>
<evidence type="ECO:0000256" key="1">
    <source>
        <dbReference type="SAM" id="MobiDB-lite"/>
    </source>
</evidence>
<proteinExistence type="predicted"/>
<feature type="compositionally biased region" description="Low complexity" evidence="1">
    <location>
        <begin position="208"/>
        <end position="218"/>
    </location>
</feature>
<gene>
    <name evidence="2" type="ORF">CYLTODRAFT_492946</name>
</gene>
<evidence type="ECO:0000313" key="3">
    <source>
        <dbReference type="Proteomes" id="UP000054007"/>
    </source>
</evidence>
<sequence length="288" mass="33556">MLHRPEDISFYPSFVDRTEEVQLYEDNGHSSVEDLECYGGLYAGDFTQFLDSVMNKIQVQPIMESWFWRGDLAFVPCNTALRNILDLYRRNSRCDVYSRQRFDQVEVLSNAVRYTLVHGIARSLDRRLFTRHPVTGIVTEHKFPYITLPEFQLTAHPCIAHLHANILMRRNQEYSSPAAFELAKFLREDPFDWRTLPRSPFPPRMNDSSSSISSLNSSGKAGRLPACKSRKRPRPLEKTSDTDTRVKNALQEDVRALDNVLPPKKPRLVRTPLRVFAQRPVRQHRVWR</sequence>
<feature type="region of interest" description="Disordered" evidence="1">
    <location>
        <begin position="197"/>
        <end position="246"/>
    </location>
</feature>
<dbReference type="Proteomes" id="UP000054007">
    <property type="component" value="Unassembled WGS sequence"/>
</dbReference>
<accession>A0A0D7B514</accession>
<dbReference type="AlphaFoldDB" id="A0A0D7B514"/>